<evidence type="ECO:0000313" key="3">
    <source>
        <dbReference type="EMBL" id="OEH75361.1"/>
    </source>
</evidence>
<reference evidence="3 4" key="1">
    <citation type="journal article" date="2016" name="BMC Genomics">
        <title>Comparative genomics reveals Cyclospora cayetanensis possesses coccidia-like metabolism and invasion components but unique surface antigens.</title>
        <authorList>
            <person name="Liu S."/>
            <person name="Wang L."/>
            <person name="Zheng H."/>
            <person name="Xu Z."/>
            <person name="Roellig D.M."/>
            <person name="Li N."/>
            <person name="Frace M.A."/>
            <person name="Tang K."/>
            <person name="Arrowood M.J."/>
            <person name="Moss D.M."/>
            <person name="Zhang L."/>
            <person name="Feng Y."/>
            <person name="Xiao L."/>
        </authorList>
    </citation>
    <scope>NUCLEOTIDE SEQUENCE [LARGE SCALE GENOMIC DNA]</scope>
    <source>
        <strain evidence="3 4">CHN_HEN01</strain>
    </source>
</reference>
<dbReference type="PROSITE" id="PS50280">
    <property type="entry name" value="SET"/>
    <property type="match status" value="1"/>
</dbReference>
<protein>
    <submittedName>
        <fullName evidence="3">Set domain-containing protein</fullName>
    </submittedName>
</protein>
<gene>
    <name evidence="3" type="ORF">cyc_04942</name>
</gene>
<dbReference type="Gene3D" id="2.170.270.10">
    <property type="entry name" value="SET domain"/>
    <property type="match status" value="1"/>
</dbReference>
<accession>A0A1D3CW05</accession>
<dbReference type="Proteomes" id="UP000095192">
    <property type="component" value="Unassembled WGS sequence"/>
</dbReference>
<evidence type="ECO:0000313" key="4">
    <source>
        <dbReference type="Proteomes" id="UP000095192"/>
    </source>
</evidence>
<feature type="region of interest" description="Disordered" evidence="1">
    <location>
        <begin position="1"/>
        <end position="37"/>
    </location>
</feature>
<keyword evidence="4" id="KW-1185">Reference proteome</keyword>
<dbReference type="AlphaFoldDB" id="A0A1D3CW05"/>
<evidence type="ECO:0000256" key="1">
    <source>
        <dbReference type="SAM" id="MobiDB-lite"/>
    </source>
</evidence>
<dbReference type="EMBL" id="JROU02001748">
    <property type="protein sequence ID" value="OEH75361.1"/>
    <property type="molecule type" value="Genomic_DNA"/>
</dbReference>
<name>A0A1D3CW05_9EIME</name>
<dbReference type="InterPro" id="IPR046341">
    <property type="entry name" value="SET_dom_sf"/>
</dbReference>
<dbReference type="SUPFAM" id="SSF82199">
    <property type="entry name" value="SET domain"/>
    <property type="match status" value="1"/>
</dbReference>
<organism evidence="3 4">
    <name type="scientific">Cyclospora cayetanensis</name>
    <dbReference type="NCBI Taxonomy" id="88456"/>
    <lineage>
        <taxon>Eukaryota</taxon>
        <taxon>Sar</taxon>
        <taxon>Alveolata</taxon>
        <taxon>Apicomplexa</taxon>
        <taxon>Conoidasida</taxon>
        <taxon>Coccidia</taxon>
        <taxon>Eucoccidiorida</taxon>
        <taxon>Eimeriorina</taxon>
        <taxon>Eimeriidae</taxon>
        <taxon>Cyclospora</taxon>
    </lineage>
</organism>
<evidence type="ECO:0000259" key="2">
    <source>
        <dbReference type="PROSITE" id="PS50280"/>
    </source>
</evidence>
<proteinExistence type="predicted"/>
<sequence>MCNNSPSSGALPMVETPEAPPRRRRGRRGNSVAGNCAPAATTAAPLSRVVACTGLKDAEAAGAAAEAKLAGLLPADCNYKREAEAHHNPRKPASTAVAAAGANVKSSVVGCACSTGCLPPPVSVAEAFAAVKTPPTAQEGFAKETLSSEPLTPPKEAVSSPEAPLFAGALPPSPLSPPRHHVALARISQGLLVGPSSLGRGSGLGVYCCRDLPRLSVICEYSGVLIDRGTALLLRHMRCASHVINVQMQHLYLLGFHTPFPLSGGGAFVNDGRWRPGGGEGPGVCVRFKVMFDRYRAAQRVVIVALKDIRKGTELLTSYDNDYWRLLAQTHHRRCNFDAGAHANMDTGTGTPTVLLLASDSPKAERPGESMGSKGKVKHAEAKGTLGGKLWEEGRGLSCLFVPPLVSSRVFYFLSLGPRILLQLIWEAVASYSERKKGHTF</sequence>
<dbReference type="VEuPathDB" id="ToxoDB:cyc_04942"/>
<dbReference type="InterPro" id="IPR001214">
    <property type="entry name" value="SET_dom"/>
</dbReference>
<dbReference type="VEuPathDB" id="ToxoDB:LOC113146827"/>
<feature type="domain" description="SET" evidence="2">
    <location>
        <begin position="189"/>
        <end position="320"/>
    </location>
</feature>
<comment type="caution">
    <text evidence="3">The sequence shown here is derived from an EMBL/GenBank/DDBJ whole genome shotgun (WGS) entry which is preliminary data.</text>
</comment>
<dbReference type="InParanoid" id="A0A1D3CW05"/>
<dbReference type="Pfam" id="PF00856">
    <property type="entry name" value="SET"/>
    <property type="match status" value="1"/>
</dbReference>
<dbReference type="SMART" id="SM00317">
    <property type="entry name" value="SET"/>
    <property type="match status" value="1"/>
</dbReference>